<evidence type="ECO:0000256" key="2">
    <source>
        <dbReference type="ARBA" id="ARBA00006555"/>
    </source>
</evidence>
<organism evidence="13 14">
    <name type="scientific">Xenorhabdus koppenhoeferi</name>
    <dbReference type="NCBI Taxonomy" id="351659"/>
    <lineage>
        <taxon>Bacteria</taxon>
        <taxon>Pseudomonadati</taxon>
        <taxon>Pseudomonadota</taxon>
        <taxon>Gammaproteobacteria</taxon>
        <taxon>Enterobacterales</taxon>
        <taxon>Morganellaceae</taxon>
        <taxon>Xenorhabdus</taxon>
    </lineage>
</organism>
<dbReference type="PRINTS" id="PR01374">
    <property type="entry name" value="TONBPROTEIN"/>
</dbReference>
<feature type="region of interest" description="Disordered" evidence="11">
    <location>
        <begin position="102"/>
        <end position="184"/>
    </location>
</feature>
<dbReference type="OrthoDB" id="9115347at2"/>
<proteinExistence type="inferred from homology"/>
<reference evidence="14" key="1">
    <citation type="submission" date="2016-10" db="EMBL/GenBank/DDBJ databases">
        <authorList>
            <person name="Varghese N."/>
            <person name="Submissions S."/>
        </authorList>
    </citation>
    <scope>NUCLEOTIDE SEQUENCE [LARGE SCALE GENOMIC DNA]</scope>
    <source>
        <strain evidence="14">DSM 18168</strain>
    </source>
</reference>
<keyword evidence="7 10" id="KW-0653">Protein transport</keyword>
<dbReference type="InterPro" id="IPR006260">
    <property type="entry name" value="TonB/TolA_C"/>
</dbReference>
<protein>
    <recommendedName>
        <fullName evidence="10">Protein TonB</fullName>
    </recommendedName>
</protein>
<dbReference type="GO" id="GO:0055085">
    <property type="term" value="P:transmembrane transport"/>
    <property type="evidence" value="ECO:0007669"/>
    <property type="project" value="InterPro"/>
</dbReference>
<evidence type="ECO:0000256" key="10">
    <source>
        <dbReference type="RuleBase" id="RU362123"/>
    </source>
</evidence>
<dbReference type="Gene3D" id="3.30.1150.10">
    <property type="match status" value="1"/>
</dbReference>
<dbReference type="GO" id="GO:0031992">
    <property type="term" value="F:energy transducer activity"/>
    <property type="evidence" value="ECO:0007669"/>
    <property type="project" value="InterPro"/>
</dbReference>
<evidence type="ECO:0000256" key="5">
    <source>
        <dbReference type="ARBA" id="ARBA00022519"/>
    </source>
</evidence>
<dbReference type="PANTHER" id="PTHR33446">
    <property type="entry name" value="PROTEIN TONB-RELATED"/>
    <property type="match status" value="1"/>
</dbReference>
<dbReference type="RefSeq" id="WP_092553552.1">
    <property type="nucleotide sequence ID" value="NZ_CAWRBG010000033.1"/>
</dbReference>
<evidence type="ECO:0000256" key="11">
    <source>
        <dbReference type="SAM" id="MobiDB-lite"/>
    </source>
</evidence>
<dbReference type="GO" id="GO:0015031">
    <property type="term" value="P:protein transport"/>
    <property type="evidence" value="ECO:0007669"/>
    <property type="project" value="UniProtKB-UniRule"/>
</dbReference>
<dbReference type="AlphaFoldDB" id="A0A1I7JYV4"/>
<evidence type="ECO:0000256" key="4">
    <source>
        <dbReference type="ARBA" id="ARBA00022475"/>
    </source>
</evidence>
<dbReference type="NCBIfam" id="TIGR01352">
    <property type="entry name" value="tonB_Cterm"/>
    <property type="match status" value="1"/>
</dbReference>
<dbReference type="PROSITE" id="PS52015">
    <property type="entry name" value="TONB_CTD"/>
    <property type="match status" value="1"/>
</dbReference>
<dbReference type="STRING" id="351659.SAMN05421784_14212"/>
<dbReference type="SUPFAM" id="SSF74653">
    <property type="entry name" value="TolA/TonB C-terminal domain"/>
    <property type="match status" value="1"/>
</dbReference>
<feature type="compositionally biased region" description="Polar residues" evidence="11">
    <location>
        <begin position="155"/>
        <end position="175"/>
    </location>
</feature>
<evidence type="ECO:0000313" key="13">
    <source>
        <dbReference type="EMBL" id="SFU90285.1"/>
    </source>
</evidence>
<keyword evidence="10" id="KW-0735">Signal-anchor</keyword>
<gene>
    <name evidence="13" type="ORF">SAMN05421784_14212</name>
</gene>
<name>A0A1I7JYV4_9GAMM</name>
<keyword evidence="5 10" id="KW-0997">Cell inner membrane</keyword>
<dbReference type="GO" id="GO:0015891">
    <property type="term" value="P:siderophore transport"/>
    <property type="evidence" value="ECO:0007669"/>
    <property type="project" value="InterPro"/>
</dbReference>
<keyword evidence="14" id="KW-1185">Reference proteome</keyword>
<dbReference type="EMBL" id="FPBJ01000042">
    <property type="protein sequence ID" value="SFU90285.1"/>
    <property type="molecule type" value="Genomic_DNA"/>
</dbReference>
<dbReference type="InterPro" id="IPR037682">
    <property type="entry name" value="TonB_C"/>
</dbReference>
<keyword evidence="9 10" id="KW-0472">Membrane</keyword>
<dbReference type="Proteomes" id="UP000242496">
    <property type="component" value="Unassembled WGS sequence"/>
</dbReference>
<feature type="domain" description="TonB C-terminal" evidence="12">
    <location>
        <begin position="185"/>
        <end position="276"/>
    </location>
</feature>
<accession>A0A1I7JYV4</accession>
<comment type="subcellular location">
    <subcellularLocation>
        <location evidence="1 10">Cell inner membrane</location>
        <topology evidence="1 10">Single-pass membrane protein</topology>
        <orientation evidence="1 10">Periplasmic side</orientation>
    </subcellularLocation>
</comment>
<evidence type="ECO:0000256" key="6">
    <source>
        <dbReference type="ARBA" id="ARBA00022692"/>
    </source>
</evidence>
<keyword evidence="8 10" id="KW-1133">Transmembrane helix</keyword>
<feature type="compositionally biased region" description="Basic and acidic residues" evidence="11">
    <location>
        <begin position="127"/>
        <end position="138"/>
    </location>
</feature>
<evidence type="ECO:0000256" key="9">
    <source>
        <dbReference type="ARBA" id="ARBA00023136"/>
    </source>
</evidence>
<evidence type="ECO:0000256" key="7">
    <source>
        <dbReference type="ARBA" id="ARBA00022927"/>
    </source>
</evidence>
<keyword evidence="4 10" id="KW-1003">Cell membrane</keyword>
<evidence type="ECO:0000259" key="12">
    <source>
        <dbReference type="PROSITE" id="PS52015"/>
    </source>
</evidence>
<keyword evidence="3 10" id="KW-0813">Transport</keyword>
<dbReference type="GO" id="GO:0098797">
    <property type="term" value="C:plasma membrane protein complex"/>
    <property type="evidence" value="ECO:0007669"/>
    <property type="project" value="TreeGrafter"/>
</dbReference>
<keyword evidence="6 10" id="KW-0812">Transmembrane</keyword>
<evidence type="ECO:0000256" key="1">
    <source>
        <dbReference type="ARBA" id="ARBA00004383"/>
    </source>
</evidence>
<feature type="compositionally biased region" description="Basic and acidic residues" evidence="11">
    <location>
        <begin position="102"/>
        <end position="118"/>
    </location>
</feature>
<comment type="similarity">
    <text evidence="2 10">Belongs to the TonB family.</text>
</comment>
<dbReference type="InterPro" id="IPR051045">
    <property type="entry name" value="TonB-dependent_transducer"/>
</dbReference>
<dbReference type="PANTHER" id="PTHR33446:SF2">
    <property type="entry name" value="PROTEIN TONB"/>
    <property type="match status" value="1"/>
</dbReference>
<evidence type="ECO:0000256" key="3">
    <source>
        <dbReference type="ARBA" id="ARBA00022448"/>
    </source>
</evidence>
<feature type="transmembrane region" description="Helical" evidence="10">
    <location>
        <begin position="21"/>
        <end position="40"/>
    </location>
</feature>
<evidence type="ECO:0000313" key="14">
    <source>
        <dbReference type="Proteomes" id="UP000242496"/>
    </source>
</evidence>
<sequence>MTNTAIFDNPASHLPLTSQKGLLAGILIAILLHISLIWLFNRHTSYDNDAAHHITNNAPATGLSITMIAAPSWESEPEPVSPPPPLLMVPESLTTPKIVLDKAVHPENKVEKPLESSKPKKHKKQQKEKPQEMAEKKSAPSPQVQKDSHTEKETNGSNQINSQGSMSRAATSQPLVGQGKSEVDNYNARLRQEIERHKRYPRKAKRMRQEGTVTVHFTLLNDGSITAARIAQSSGNNALDNEALNAINRARSVGARPSSMKPEMTVALDFTLNNTG</sequence>
<dbReference type="GO" id="GO:0030288">
    <property type="term" value="C:outer membrane-bounded periplasmic space"/>
    <property type="evidence" value="ECO:0007669"/>
    <property type="project" value="InterPro"/>
</dbReference>
<dbReference type="InterPro" id="IPR003538">
    <property type="entry name" value="TonB"/>
</dbReference>
<comment type="function">
    <text evidence="10">Interacts with outer membrane receptor proteins that carry out high-affinity binding and energy dependent uptake into the periplasmic space of specific substrates. It could act to transduce energy from the cytoplasmic membrane to specific energy-requiring processes in the outer membrane, resulting in the release into the periplasm of ligands bound by these outer membrane proteins.</text>
</comment>
<evidence type="ECO:0000256" key="8">
    <source>
        <dbReference type="ARBA" id="ARBA00022989"/>
    </source>
</evidence>
<dbReference type="Pfam" id="PF03544">
    <property type="entry name" value="TonB_C"/>
    <property type="match status" value="1"/>
</dbReference>